<gene>
    <name evidence="5" type="primary">accs</name>
    <name evidence="5" type="ORF">AOXY_G5585</name>
</gene>
<dbReference type="PANTHER" id="PTHR43795">
    <property type="entry name" value="BIFUNCTIONAL ASPARTATE AMINOTRANSFERASE AND GLUTAMATE/ASPARTATE-PREPHENATE AMINOTRANSFERASE-RELATED"/>
    <property type="match status" value="1"/>
</dbReference>
<dbReference type="GO" id="GO:0006520">
    <property type="term" value="P:amino acid metabolic process"/>
    <property type="evidence" value="ECO:0007669"/>
    <property type="project" value="TreeGrafter"/>
</dbReference>
<keyword evidence="6" id="KW-1185">Reference proteome</keyword>
<evidence type="ECO:0000259" key="4">
    <source>
        <dbReference type="Pfam" id="PF00155"/>
    </source>
</evidence>
<dbReference type="GO" id="GO:0008483">
    <property type="term" value="F:transaminase activity"/>
    <property type="evidence" value="ECO:0007669"/>
    <property type="project" value="TreeGrafter"/>
</dbReference>
<accession>A0AAD8GEC2</accession>
<comment type="caution">
    <text evidence="5">The sequence shown here is derived from an EMBL/GenBank/DDBJ whole genome shotgun (WGS) entry which is preliminary data.</text>
</comment>
<dbReference type="InterPro" id="IPR015421">
    <property type="entry name" value="PyrdxlP-dep_Trfase_major"/>
</dbReference>
<proteinExistence type="inferred from homology"/>
<dbReference type="SUPFAM" id="SSF53383">
    <property type="entry name" value="PLP-dependent transferases"/>
    <property type="match status" value="1"/>
</dbReference>
<dbReference type="InterPro" id="IPR004839">
    <property type="entry name" value="Aminotransferase_I/II_large"/>
</dbReference>
<comment type="similarity">
    <text evidence="1">Belongs to the class-I pyridoxal-phosphate-dependent aminotransferase family.</text>
</comment>
<dbReference type="PRINTS" id="PR00753">
    <property type="entry name" value="ACCSYNTHASE"/>
</dbReference>
<dbReference type="InterPro" id="IPR004838">
    <property type="entry name" value="NHTrfase_class1_PyrdxlP-BS"/>
</dbReference>
<dbReference type="PANTHER" id="PTHR43795:SF51">
    <property type="entry name" value="AMINOTRANSFERASE CLASS I_CLASSII DOMAIN-CONTAINING PROTEIN"/>
    <property type="match status" value="1"/>
</dbReference>
<feature type="compositionally biased region" description="Acidic residues" evidence="3">
    <location>
        <begin position="441"/>
        <end position="455"/>
    </location>
</feature>
<dbReference type="Proteomes" id="UP001230051">
    <property type="component" value="Unassembled WGS sequence"/>
</dbReference>
<organism evidence="5 6">
    <name type="scientific">Acipenser oxyrinchus oxyrinchus</name>
    <dbReference type="NCBI Taxonomy" id="40147"/>
    <lineage>
        <taxon>Eukaryota</taxon>
        <taxon>Metazoa</taxon>
        <taxon>Chordata</taxon>
        <taxon>Craniata</taxon>
        <taxon>Vertebrata</taxon>
        <taxon>Euteleostomi</taxon>
        <taxon>Actinopterygii</taxon>
        <taxon>Chondrostei</taxon>
        <taxon>Acipenseriformes</taxon>
        <taxon>Acipenseridae</taxon>
        <taxon>Acipenser</taxon>
    </lineage>
</organism>
<dbReference type="Gene3D" id="3.90.1150.10">
    <property type="entry name" value="Aspartate Aminotransferase, domain 1"/>
    <property type="match status" value="1"/>
</dbReference>
<dbReference type="GO" id="GO:0030170">
    <property type="term" value="F:pyridoxal phosphate binding"/>
    <property type="evidence" value="ECO:0007669"/>
    <property type="project" value="InterPro"/>
</dbReference>
<feature type="region of interest" description="Disordered" evidence="3">
    <location>
        <begin position="435"/>
        <end position="457"/>
    </location>
</feature>
<dbReference type="CDD" id="cd00609">
    <property type="entry name" value="AAT_like"/>
    <property type="match status" value="1"/>
</dbReference>
<evidence type="ECO:0000256" key="1">
    <source>
        <dbReference type="ARBA" id="ARBA00007441"/>
    </source>
</evidence>
<protein>
    <submittedName>
        <fullName evidence="5">1-aminocyclopropane-1-carboxylate synthase-like protein 1</fullName>
    </submittedName>
</protein>
<reference evidence="5" key="1">
    <citation type="submission" date="2022-02" db="EMBL/GenBank/DDBJ databases">
        <title>Atlantic sturgeon de novo genome assembly.</title>
        <authorList>
            <person name="Stock M."/>
            <person name="Klopp C."/>
            <person name="Guiguen Y."/>
            <person name="Cabau C."/>
            <person name="Parinello H."/>
            <person name="Santidrian Yebra-Pimentel E."/>
            <person name="Kuhl H."/>
            <person name="Dirks R.P."/>
            <person name="Guessner J."/>
            <person name="Wuertz S."/>
            <person name="Du K."/>
            <person name="Schartl M."/>
        </authorList>
    </citation>
    <scope>NUCLEOTIDE SEQUENCE</scope>
    <source>
        <strain evidence="5">STURGEONOMICS-FGT-2020</strain>
        <tissue evidence="5">Whole blood</tissue>
    </source>
</reference>
<keyword evidence="2" id="KW-0663">Pyridoxal phosphate</keyword>
<dbReference type="InterPro" id="IPR050478">
    <property type="entry name" value="Ethylene_sulfur-biosynth"/>
</dbReference>
<dbReference type="PROSITE" id="PS00105">
    <property type="entry name" value="AA_TRANSFER_CLASS_1"/>
    <property type="match status" value="1"/>
</dbReference>
<dbReference type="Pfam" id="PF00155">
    <property type="entry name" value="Aminotran_1_2"/>
    <property type="match status" value="1"/>
</dbReference>
<sequence length="473" mass="53264">MENKGSLLSSRGARIAGYEGILGKGFDMYVKDPYEQDTNPQGILNLGTSENKLCYDIIHGRLTRPGMNSLAPHLLQYSNVQGLESFREEIAKFLTEYARAQNPLDPEHVVVMNGCCSVLASLTAVLCDSEDGYLIPTPYYGSVYPDSWLYGKVRPVHVQLDSKMSDGESRPFMLTVKKLEDAMTEASKQGIRVRALILINPHNPLGDIYPAHLLKECLDFAHRYGLHVIIDEIYMLSVYDGTFASVHSLDRLPDPERTHIIWGFSKDFAMCGIRVGTVYTQSQEVRKALNQLACFHGCAGPVQQVLSHLIWDQEWINNTFLPANRRRLLKSRSILVNGLQKLNIPVLKSSAGLFVWADFRKFLKTQTFEAEMDLWWKLIHEKVYISPGQAFYCSEPGWFRLVFSDTVNKIQLGIERLQQALGMLAACDGEDIPTLVSGEDSMPEPENIDSDSDTSDELKDLADTTQLKKIAVY</sequence>
<evidence type="ECO:0000256" key="3">
    <source>
        <dbReference type="SAM" id="MobiDB-lite"/>
    </source>
</evidence>
<feature type="domain" description="Aminotransferase class I/classII large" evidence="4">
    <location>
        <begin position="70"/>
        <end position="415"/>
    </location>
</feature>
<dbReference type="EMBL" id="JAGXEW010000004">
    <property type="protein sequence ID" value="KAK1172892.1"/>
    <property type="molecule type" value="Genomic_DNA"/>
</dbReference>
<evidence type="ECO:0000313" key="5">
    <source>
        <dbReference type="EMBL" id="KAK1172892.1"/>
    </source>
</evidence>
<dbReference type="AlphaFoldDB" id="A0AAD8GEC2"/>
<dbReference type="Gene3D" id="3.40.640.10">
    <property type="entry name" value="Type I PLP-dependent aspartate aminotransferase-like (Major domain)"/>
    <property type="match status" value="1"/>
</dbReference>
<evidence type="ECO:0000313" key="6">
    <source>
        <dbReference type="Proteomes" id="UP001230051"/>
    </source>
</evidence>
<evidence type="ECO:0000256" key="2">
    <source>
        <dbReference type="ARBA" id="ARBA00022898"/>
    </source>
</evidence>
<dbReference type="InterPro" id="IPR015424">
    <property type="entry name" value="PyrdxlP-dep_Trfase"/>
</dbReference>
<name>A0AAD8GEC2_ACIOX</name>
<dbReference type="InterPro" id="IPR015422">
    <property type="entry name" value="PyrdxlP-dep_Trfase_small"/>
</dbReference>